<dbReference type="EMBL" id="BARS01041536">
    <property type="protein sequence ID" value="GAG33304.1"/>
    <property type="molecule type" value="Genomic_DNA"/>
</dbReference>
<organism evidence="1">
    <name type="scientific">marine sediment metagenome</name>
    <dbReference type="NCBI Taxonomy" id="412755"/>
    <lineage>
        <taxon>unclassified sequences</taxon>
        <taxon>metagenomes</taxon>
        <taxon>ecological metagenomes</taxon>
    </lineage>
</organism>
<accession>X0WQN9</accession>
<protein>
    <submittedName>
        <fullName evidence="1">Uncharacterized protein</fullName>
    </submittedName>
</protein>
<name>X0WQN9_9ZZZZ</name>
<sequence length="181" mass="19422">MLTDKAAVREIVVAPGGAGKTHSLCEAVADVLNSGEVVPLLVPLDLFASTAELDAFIRAQTRGRSLQEIAKTSGVVFVFDAWSQFPSQAPRADARERRMLVAMVGTARCVVAGRFASEADAGFRQWTLQDLSDVQVDAVLAEAVPGLQPPRDLMPLLRLPLILLLYVVLGGAETKRGTLLR</sequence>
<dbReference type="AlphaFoldDB" id="X0WQN9"/>
<gene>
    <name evidence="1" type="ORF">S01H1_63159</name>
</gene>
<comment type="caution">
    <text evidence="1">The sequence shown here is derived from an EMBL/GenBank/DDBJ whole genome shotgun (WGS) entry which is preliminary data.</text>
</comment>
<reference evidence="1" key="1">
    <citation type="journal article" date="2014" name="Front. Microbiol.">
        <title>High frequency of phylogenetically diverse reductive dehalogenase-homologous genes in deep subseafloor sedimentary metagenomes.</title>
        <authorList>
            <person name="Kawai M."/>
            <person name="Futagami T."/>
            <person name="Toyoda A."/>
            <person name="Takaki Y."/>
            <person name="Nishi S."/>
            <person name="Hori S."/>
            <person name="Arai W."/>
            <person name="Tsubouchi T."/>
            <person name="Morono Y."/>
            <person name="Uchiyama I."/>
            <person name="Ito T."/>
            <person name="Fujiyama A."/>
            <person name="Inagaki F."/>
            <person name="Takami H."/>
        </authorList>
    </citation>
    <scope>NUCLEOTIDE SEQUENCE</scope>
    <source>
        <strain evidence="1">Expedition CK06-06</strain>
    </source>
</reference>
<evidence type="ECO:0000313" key="1">
    <source>
        <dbReference type="EMBL" id="GAG33304.1"/>
    </source>
</evidence>
<proteinExistence type="predicted"/>
<feature type="non-terminal residue" evidence="1">
    <location>
        <position position="181"/>
    </location>
</feature>